<dbReference type="EMBL" id="Z58828">
    <property type="protein sequence ID" value="CBL51507.1"/>
    <property type="molecule type" value="Genomic_DNA"/>
</dbReference>
<accession>D5MCR6</accession>
<name>D5MCR6_9VIRU</name>
<dbReference type="GeneID" id="40525916"/>
<protein>
    <submittedName>
        <fullName evidence="1">Putative CiV12g5 protein</fullName>
    </submittedName>
</protein>
<dbReference type="RefSeq" id="YP_009665755.1">
    <property type="nucleotide sequence ID" value="NC_043263.1"/>
</dbReference>
<gene>
    <name evidence="1" type="primary">12g5</name>
</gene>
<proteinExistence type="predicted"/>
<evidence type="ECO:0000313" key="1">
    <source>
        <dbReference type="EMBL" id="CBL51507.1"/>
    </source>
</evidence>
<organism evidence="1">
    <name type="scientific">Bracoviriform inaniti</name>
    <dbReference type="NCBI Taxonomy" id="36344"/>
    <lineage>
        <taxon>Viruses</taxon>
        <taxon>Viruses incertae sedis</taxon>
        <taxon>Polydnaviriformidae</taxon>
        <taxon>Bracoviriform</taxon>
    </lineage>
</organism>
<dbReference type="KEGG" id="vg:40525916"/>
<sequence>MSVEMYRNTDYEHNYDYYLVLRHLHLYGFPVSVGTLYDQYSFHTTTIVTTILGKSFSGITNGSVQVKLTR</sequence>
<reference evidence="1" key="2">
    <citation type="journal article" date="2002" name="J. Gen. Virol.">
        <title>Characterization of Chelonus inanitus polydnavirus segments: sequences and analysis, excision site and demonstration of clustering.</title>
        <authorList>
            <person name="Wyder S."/>
            <person name="Tschannen A."/>
            <person name="Hochuli A."/>
            <person name="Gruber A."/>
            <person name="Saladin V."/>
            <person name="Zumbach S."/>
            <person name="Lanzrein B."/>
        </authorList>
    </citation>
    <scope>NUCLEOTIDE SEQUENCE</scope>
    <source>
        <tissue evidence="1">Calyx fluid</tissue>
    </source>
</reference>
<reference evidence="1" key="1">
    <citation type="journal article" date="1999" name="J. Gen. Virol.">
        <title>Presence of polydnavirus transcripts in an egg-larval parasitoid and its lepidopterous host.</title>
        <authorList>
            <person name="Johner A."/>
            <person name="Stettler P."/>
            <person name="Gruber A."/>
            <person name="Lanzrein B."/>
        </authorList>
    </citation>
    <scope>NUCLEOTIDE SEQUENCE</scope>
    <source>
        <tissue evidence="1">Calyx fluid</tissue>
    </source>
</reference>